<feature type="domain" description="Endospore appendages core" evidence="1">
    <location>
        <begin position="66"/>
        <end position="149"/>
    </location>
</feature>
<dbReference type="Proteomes" id="UP001336122">
    <property type="component" value="Unassembled WGS sequence"/>
</dbReference>
<dbReference type="Pfam" id="PF13157">
    <property type="entry name" value="Enas"/>
    <property type="match status" value="1"/>
</dbReference>
<evidence type="ECO:0000313" key="2">
    <source>
        <dbReference type="EMBL" id="MED4676353.1"/>
    </source>
</evidence>
<protein>
    <submittedName>
        <fullName evidence="2">DUF3992 domain-containing protein</fullName>
    </submittedName>
</protein>
<organism evidence="2 3">
    <name type="scientific">Bacillus nitratireducens</name>
    <dbReference type="NCBI Taxonomy" id="2026193"/>
    <lineage>
        <taxon>Bacteria</taxon>
        <taxon>Bacillati</taxon>
        <taxon>Bacillota</taxon>
        <taxon>Bacilli</taxon>
        <taxon>Bacillales</taxon>
        <taxon>Bacillaceae</taxon>
        <taxon>Bacillus</taxon>
        <taxon>Bacillus cereus group</taxon>
    </lineage>
</organism>
<dbReference type="EMBL" id="JARTIK010000001">
    <property type="protein sequence ID" value="MED4676353.1"/>
    <property type="molecule type" value="Genomic_DNA"/>
</dbReference>
<gene>
    <name evidence="2" type="ORF">P9485_00550</name>
</gene>
<sequence>MKPHKNIGCFAPLSIICQPTCPCPCPPIPPPPACDAELVTNEFAGNIFISNDFIPVSQRQLKQTYQTLKLWESDGVISVSGTTSVYNNRNSTNALFVQIVGNNISTFTVLPGNTFSYTGSNLQSVSIIDIPTDPSIYIEGRYCIQLTYCKSKRDCI</sequence>
<evidence type="ECO:0000259" key="1">
    <source>
        <dbReference type="Pfam" id="PF13157"/>
    </source>
</evidence>
<reference evidence="2 3" key="1">
    <citation type="submission" date="2023-03" db="EMBL/GenBank/DDBJ databases">
        <title>Bacillus Genome Sequencing.</title>
        <authorList>
            <person name="Dunlap C."/>
        </authorList>
    </citation>
    <scope>NUCLEOTIDE SEQUENCE [LARGE SCALE GENOMIC DNA]</scope>
    <source>
        <strain evidence="2 3">NRS-319</strain>
    </source>
</reference>
<name>A0ABU6P4X3_9BACI</name>
<dbReference type="RefSeq" id="WP_000802318.1">
    <property type="nucleotide sequence ID" value="NZ_JARTIK010000001.1"/>
</dbReference>
<accession>A0ABU6P4X3</accession>
<comment type="caution">
    <text evidence="2">The sequence shown here is derived from an EMBL/GenBank/DDBJ whole genome shotgun (WGS) entry which is preliminary data.</text>
</comment>
<keyword evidence="3" id="KW-1185">Reference proteome</keyword>
<proteinExistence type="predicted"/>
<dbReference type="InterPro" id="IPR025055">
    <property type="entry name" value="Ena_core"/>
</dbReference>
<evidence type="ECO:0000313" key="3">
    <source>
        <dbReference type="Proteomes" id="UP001336122"/>
    </source>
</evidence>